<dbReference type="PANTHER" id="PTHR47266">
    <property type="entry name" value="ENDONUCLEASE-RELATED"/>
    <property type="match status" value="1"/>
</dbReference>
<evidence type="ECO:0000313" key="3">
    <source>
        <dbReference type="Proteomes" id="UP000276133"/>
    </source>
</evidence>
<dbReference type="InterPro" id="IPR041588">
    <property type="entry name" value="Integrase_H2C2"/>
</dbReference>
<dbReference type="Proteomes" id="UP000276133">
    <property type="component" value="Unassembled WGS sequence"/>
</dbReference>
<accession>A0A3M7Q637</accession>
<dbReference type="STRING" id="10195.A0A3M7Q637"/>
<evidence type="ECO:0000313" key="2">
    <source>
        <dbReference type="EMBL" id="RNA06471.1"/>
    </source>
</evidence>
<dbReference type="Pfam" id="PF17921">
    <property type="entry name" value="Integrase_H2C2"/>
    <property type="match status" value="1"/>
</dbReference>
<gene>
    <name evidence="2" type="ORF">BpHYR1_006132</name>
</gene>
<organism evidence="2 3">
    <name type="scientific">Brachionus plicatilis</name>
    <name type="common">Marine rotifer</name>
    <name type="synonym">Brachionus muelleri</name>
    <dbReference type="NCBI Taxonomy" id="10195"/>
    <lineage>
        <taxon>Eukaryota</taxon>
        <taxon>Metazoa</taxon>
        <taxon>Spiralia</taxon>
        <taxon>Gnathifera</taxon>
        <taxon>Rotifera</taxon>
        <taxon>Eurotatoria</taxon>
        <taxon>Monogononta</taxon>
        <taxon>Pseudotrocha</taxon>
        <taxon>Ploima</taxon>
        <taxon>Brachionidae</taxon>
        <taxon>Brachionus</taxon>
    </lineage>
</organism>
<feature type="domain" description="Integrase zinc-binding" evidence="1">
    <location>
        <begin position="166"/>
        <end position="225"/>
    </location>
</feature>
<dbReference type="AlphaFoldDB" id="A0A3M7Q637"/>
<protein>
    <submittedName>
        <fullName evidence="2">Integrase core domain</fullName>
    </submittedName>
</protein>
<dbReference type="OrthoDB" id="115183at2759"/>
<evidence type="ECO:0000259" key="1">
    <source>
        <dbReference type="Pfam" id="PF17921"/>
    </source>
</evidence>
<proteinExistence type="predicted"/>
<dbReference type="Gene3D" id="1.10.340.70">
    <property type="match status" value="1"/>
</dbReference>
<reference evidence="2 3" key="1">
    <citation type="journal article" date="2018" name="Sci. Rep.">
        <title>Genomic signatures of local adaptation to the degree of environmental predictability in rotifers.</title>
        <authorList>
            <person name="Franch-Gras L."/>
            <person name="Hahn C."/>
            <person name="Garcia-Roger E.M."/>
            <person name="Carmona M.J."/>
            <person name="Serra M."/>
            <person name="Gomez A."/>
        </authorList>
    </citation>
    <scope>NUCLEOTIDE SEQUENCE [LARGE SCALE GENOMIC DNA]</scope>
    <source>
        <strain evidence="2">HYR1</strain>
    </source>
</reference>
<dbReference type="InterPro" id="IPR052160">
    <property type="entry name" value="Gypsy_RT_Integrase-like"/>
</dbReference>
<name>A0A3M7Q637_BRAPC</name>
<dbReference type="FunFam" id="1.10.340.70:FF:000001">
    <property type="entry name" value="Retrovirus-related Pol polyprotein from transposon gypsy-like Protein"/>
    <property type="match status" value="1"/>
</dbReference>
<comment type="caution">
    <text evidence="2">The sequence shown here is derived from an EMBL/GenBank/DDBJ whole genome shotgun (WGS) entry which is preliminary data.</text>
</comment>
<dbReference type="EMBL" id="REGN01007387">
    <property type="protein sequence ID" value="RNA06471.1"/>
    <property type="molecule type" value="Genomic_DNA"/>
</dbReference>
<sequence>MFEPRPEKLNNLNQQAIWARSVGNVSSEGRLRVSVMNITERDIMLEEGAEVGVWEEVEIDEESEVESLNEDGDIKWDTIQINPELTIKQQKSVKELITKYKKAFKWTEYDVGTTHVTKHDSGFVIETTSGVCEQAGNGCECRLGRRAGQRPVNRSGKVRRENSIVVPKQLRKLVCQLYHNEISAGHLSYEKTYKTISRRYYWPQMKSEIYDYCKSCEKCQLTKPKNSTGVH</sequence>
<keyword evidence="3" id="KW-1185">Reference proteome</keyword>